<dbReference type="Pfam" id="PF05532">
    <property type="entry name" value="CsbD"/>
    <property type="match status" value="1"/>
</dbReference>
<evidence type="ECO:0000313" key="3">
    <source>
        <dbReference type="EMBL" id="MCE0743748.1"/>
    </source>
</evidence>
<feature type="domain" description="CsbD-like" evidence="2">
    <location>
        <begin position="6"/>
        <end position="57"/>
    </location>
</feature>
<evidence type="ECO:0000259" key="2">
    <source>
        <dbReference type="Pfam" id="PF05532"/>
    </source>
</evidence>
<organism evidence="3 4">
    <name type="scientific">Acetobacter sicerae</name>
    <dbReference type="NCBI Taxonomy" id="85325"/>
    <lineage>
        <taxon>Bacteria</taxon>
        <taxon>Pseudomonadati</taxon>
        <taxon>Pseudomonadota</taxon>
        <taxon>Alphaproteobacteria</taxon>
        <taxon>Acetobacterales</taxon>
        <taxon>Acetobacteraceae</taxon>
        <taxon>Acetobacter</taxon>
    </lineage>
</organism>
<reference evidence="3 4" key="1">
    <citation type="submission" date="2021-12" db="EMBL/GenBank/DDBJ databases">
        <title>Genome sequence of Acetobacter sicerae DmPark20a_162.</title>
        <authorList>
            <person name="Chaston J.M."/>
        </authorList>
    </citation>
    <scope>NUCLEOTIDE SEQUENCE [LARGE SCALE GENOMIC DNA]</scope>
    <source>
        <strain evidence="3 4">DmPark20a_162</strain>
    </source>
</reference>
<evidence type="ECO:0000256" key="1">
    <source>
        <dbReference type="ARBA" id="ARBA00009129"/>
    </source>
</evidence>
<dbReference type="InterPro" id="IPR008462">
    <property type="entry name" value="CsbD"/>
</dbReference>
<comment type="similarity">
    <text evidence="1">Belongs to the UPF0337 (CsbD) family.</text>
</comment>
<dbReference type="SUPFAM" id="SSF69047">
    <property type="entry name" value="Hypothetical protein YjbJ"/>
    <property type="match status" value="1"/>
</dbReference>
<protein>
    <submittedName>
        <fullName evidence="3">CsbD family protein</fullName>
    </submittedName>
</protein>
<dbReference type="Proteomes" id="UP001521074">
    <property type="component" value="Unassembled WGS sequence"/>
</dbReference>
<accession>A0ABS8VUL3</accession>
<gene>
    <name evidence="3" type="ORF">LWC05_07550</name>
</gene>
<comment type="caution">
    <text evidence="3">The sequence shown here is derived from an EMBL/GenBank/DDBJ whole genome shotgun (WGS) entry which is preliminary data.</text>
</comment>
<name>A0ABS8VUL3_9PROT</name>
<sequence>MGEFKDKLQGVADKVAGSVKEGIGKATDNPELEAEGKVQKLKGKGEDIKGKVKGTINDI</sequence>
<dbReference type="InterPro" id="IPR036629">
    <property type="entry name" value="YjbJ_sf"/>
</dbReference>
<dbReference type="Gene3D" id="1.10.1470.10">
    <property type="entry name" value="YjbJ"/>
    <property type="match status" value="1"/>
</dbReference>
<dbReference type="RefSeq" id="WP_173572782.1">
    <property type="nucleotide sequence ID" value="NZ_JAAABN010000002.1"/>
</dbReference>
<proteinExistence type="inferred from homology"/>
<keyword evidence="4" id="KW-1185">Reference proteome</keyword>
<dbReference type="EMBL" id="JAJSOJ010000019">
    <property type="protein sequence ID" value="MCE0743748.1"/>
    <property type="molecule type" value="Genomic_DNA"/>
</dbReference>
<evidence type="ECO:0000313" key="4">
    <source>
        <dbReference type="Proteomes" id="UP001521074"/>
    </source>
</evidence>